<accession>A0ACB8TID7</accession>
<reference evidence="1" key="1">
    <citation type="submission" date="2021-03" db="EMBL/GenBank/DDBJ databases">
        <authorList>
            <consortium name="DOE Joint Genome Institute"/>
            <person name="Ahrendt S."/>
            <person name="Looney B.P."/>
            <person name="Miyauchi S."/>
            <person name="Morin E."/>
            <person name="Drula E."/>
            <person name="Courty P.E."/>
            <person name="Chicoki N."/>
            <person name="Fauchery L."/>
            <person name="Kohler A."/>
            <person name="Kuo A."/>
            <person name="Labutti K."/>
            <person name="Pangilinan J."/>
            <person name="Lipzen A."/>
            <person name="Riley R."/>
            <person name="Andreopoulos W."/>
            <person name="He G."/>
            <person name="Johnson J."/>
            <person name="Barry K.W."/>
            <person name="Grigoriev I.V."/>
            <person name="Nagy L."/>
            <person name="Hibbett D."/>
            <person name="Henrissat B."/>
            <person name="Matheny P.B."/>
            <person name="Labbe J."/>
            <person name="Martin F."/>
        </authorList>
    </citation>
    <scope>NUCLEOTIDE SEQUENCE</scope>
    <source>
        <strain evidence="1">HHB10654</strain>
    </source>
</reference>
<sequence>MAERLTGVLAWTASIRTAMMNDPGRQLFEDQIQTQGFLFLDEYLDNILAQNKQDGVIVDLLKTPGRRRDAPKKTRSAVAAAARAQAFTISLEVDEDRKENIVPVNSFHKALLQAKDSHEKEGSERWPSPHRQTSVSLAESPPARLNDGPQAERDDLFIEIMSSSPQPFLSSLPEMEEDGEQPPPQIPIITLAPSQSDPSNELSVIAEDDEPAERSRGSVHPLPSSPAAPLPPPPTREAPPHTSRAVAHYILEPENDELDAFHDSQMDTDEFTQATAITVSDSTHTFHSVTLTTSPRPIVPTPLHEAVTEPLPKVPHAPVANIEREAATLPLLTLPTTSSWMSSTTDLSVPLRDHDPSESGLSRKPSLSQFPSLPAPSPLRKSTRLVREPSIGTSLAPAAVPAPASKRTSWLTKAREAKALEVNLKRASVVNAGLLGANKAGVSTTVALASGTKRKSGDMLTGMVENSSGGDEDERKYKLPKISADITEALYERMETMDGPADLDLPVTTSIIQLSTLQAPPADIRATKSADDVGSVSQEGVLNLFKKTVEDLGARVGKSMGKSLGGNAANELAEARAAAQARVAERHKLDADQDRPSVRPSFSAPTLSLPEKGSSPQLLPPQPPVARDSDKRLSVSDLVSGHDYRQESASRIHTFNLQPTFHSSSDISTSTTPPNSPPPVRQTSFIVPHGPVFNRPPPVFVPPPSVQAGSSEVNKAGEIAKEYSFKLPTSSVFPLRPPFNVGLQPSMPSSSKLSSPLRQPPPLSGQSTQASIFSDGVFDSQNDVPAWAPRTQDTEYTSQESLVHQEKPDSNMDDLDDDDSWRMDDKFAASNQMWTPFGATNGVANEEDSMTWSTVPSQSQRGGDTGLISQARAPENREEDLASLGQTGAYDMAVDDVNEHAIVIETGDDGWERDITDAVKPVSKLDPASLRSQSQLSMASSSGESSQPGGFFGQATKLVSSMLGVSKKGKAEPLKSIQMAAAAAKKHQEEQDKKATRLREMEARRQAALQRKAEEEKAKVDDEEKRLRDEADRRKKEREEHTGKRPLKVADQKTAEEDNTKKRKMVVEIKTKPPSREKPPSKEKDKKEPAPSRAVKPAASTQAKPKSIMKQASTASLTAKAVTSATKTTKAVPGSSKGKTAASSNDEDLDDRPPSKVIQSQMAARVQSQVQASKQFNGPPPMASELIELPEPNSEYSDSDDEGRQRGFDAPQWAQSPELRQALETQSTYNPDNIFGPVMPLRMEDLFRTRHSRFRARTSSANWSGPDGLTQEEDREYARRMGFR</sequence>
<evidence type="ECO:0000313" key="2">
    <source>
        <dbReference type="Proteomes" id="UP000814140"/>
    </source>
</evidence>
<protein>
    <submittedName>
        <fullName evidence="1">Uncharacterized protein</fullName>
    </submittedName>
</protein>
<gene>
    <name evidence="1" type="ORF">BV25DRAFT_1875503</name>
</gene>
<dbReference type="EMBL" id="MU277188">
    <property type="protein sequence ID" value="KAI0068208.1"/>
    <property type="molecule type" value="Genomic_DNA"/>
</dbReference>
<organism evidence="1 2">
    <name type="scientific">Artomyces pyxidatus</name>
    <dbReference type="NCBI Taxonomy" id="48021"/>
    <lineage>
        <taxon>Eukaryota</taxon>
        <taxon>Fungi</taxon>
        <taxon>Dikarya</taxon>
        <taxon>Basidiomycota</taxon>
        <taxon>Agaricomycotina</taxon>
        <taxon>Agaricomycetes</taxon>
        <taxon>Russulales</taxon>
        <taxon>Auriscalpiaceae</taxon>
        <taxon>Artomyces</taxon>
    </lineage>
</organism>
<evidence type="ECO:0000313" key="1">
    <source>
        <dbReference type="EMBL" id="KAI0068208.1"/>
    </source>
</evidence>
<name>A0ACB8TID7_9AGAM</name>
<reference evidence="1" key="2">
    <citation type="journal article" date="2022" name="New Phytol.">
        <title>Evolutionary transition to the ectomycorrhizal habit in the genomes of a hyperdiverse lineage of mushroom-forming fungi.</title>
        <authorList>
            <person name="Looney B."/>
            <person name="Miyauchi S."/>
            <person name="Morin E."/>
            <person name="Drula E."/>
            <person name="Courty P.E."/>
            <person name="Kohler A."/>
            <person name="Kuo A."/>
            <person name="LaButti K."/>
            <person name="Pangilinan J."/>
            <person name="Lipzen A."/>
            <person name="Riley R."/>
            <person name="Andreopoulos W."/>
            <person name="He G."/>
            <person name="Johnson J."/>
            <person name="Nolan M."/>
            <person name="Tritt A."/>
            <person name="Barry K.W."/>
            <person name="Grigoriev I.V."/>
            <person name="Nagy L.G."/>
            <person name="Hibbett D."/>
            <person name="Henrissat B."/>
            <person name="Matheny P.B."/>
            <person name="Labbe J."/>
            <person name="Martin F.M."/>
        </authorList>
    </citation>
    <scope>NUCLEOTIDE SEQUENCE</scope>
    <source>
        <strain evidence="1">HHB10654</strain>
    </source>
</reference>
<comment type="caution">
    <text evidence="1">The sequence shown here is derived from an EMBL/GenBank/DDBJ whole genome shotgun (WGS) entry which is preliminary data.</text>
</comment>
<dbReference type="Proteomes" id="UP000814140">
    <property type="component" value="Unassembled WGS sequence"/>
</dbReference>
<keyword evidence="2" id="KW-1185">Reference proteome</keyword>
<proteinExistence type="predicted"/>